<evidence type="ECO:0000256" key="2">
    <source>
        <dbReference type="ARBA" id="ARBA00012483"/>
    </source>
</evidence>
<gene>
    <name evidence="5" type="ORF">SO694_00140066</name>
</gene>
<dbReference type="InterPro" id="IPR003613">
    <property type="entry name" value="Ubox_domain"/>
</dbReference>
<comment type="caution">
    <text evidence="5">The sequence shown here is derived from an EMBL/GenBank/DDBJ whole genome shotgun (WGS) entry which is preliminary data.</text>
</comment>
<feature type="region of interest" description="Disordered" evidence="3">
    <location>
        <begin position="61"/>
        <end position="98"/>
    </location>
</feature>
<evidence type="ECO:0000313" key="5">
    <source>
        <dbReference type="EMBL" id="KAK7235071.1"/>
    </source>
</evidence>
<dbReference type="InterPro" id="IPR016024">
    <property type="entry name" value="ARM-type_fold"/>
</dbReference>
<dbReference type="SUPFAM" id="SSF48371">
    <property type="entry name" value="ARM repeat"/>
    <property type="match status" value="1"/>
</dbReference>
<dbReference type="Pfam" id="PF04564">
    <property type="entry name" value="U-box"/>
    <property type="match status" value="1"/>
</dbReference>
<dbReference type="PROSITE" id="PS51698">
    <property type="entry name" value="U_BOX"/>
    <property type="match status" value="1"/>
</dbReference>
<reference evidence="5 6" key="1">
    <citation type="submission" date="2024-03" db="EMBL/GenBank/DDBJ databases">
        <title>Aureococcus anophagefferens CCMP1851 and Kratosvirus quantuckense: Draft genome of a second virus-susceptible host strain in the model system.</title>
        <authorList>
            <person name="Chase E."/>
            <person name="Truchon A.R."/>
            <person name="Schepens W."/>
            <person name="Wilhelm S.W."/>
        </authorList>
    </citation>
    <scope>NUCLEOTIDE SEQUENCE [LARGE SCALE GENOMIC DNA]</scope>
    <source>
        <strain evidence="5 6">CCMP1851</strain>
    </source>
</reference>
<dbReference type="Gene3D" id="3.30.40.10">
    <property type="entry name" value="Zinc/RING finger domain, C3HC4 (zinc finger)"/>
    <property type="match status" value="1"/>
</dbReference>
<dbReference type="EMBL" id="JBBJCI010000298">
    <property type="protein sequence ID" value="KAK7235071.1"/>
    <property type="molecule type" value="Genomic_DNA"/>
</dbReference>
<feature type="compositionally biased region" description="Basic residues" evidence="3">
    <location>
        <begin position="78"/>
        <end position="95"/>
    </location>
</feature>
<organism evidence="5 6">
    <name type="scientific">Aureococcus anophagefferens</name>
    <name type="common">Harmful bloom alga</name>
    <dbReference type="NCBI Taxonomy" id="44056"/>
    <lineage>
        <taxon>Eukaryota</taxon>
        <taxon>Sar</taxon>
        <taxon>Stramenopiles</taxon>
        <taxon>Ochrophyta</taxon>
        <taxon>Pelagophyceae</taxon>
        <taxon>Pelagomonadales</taxon>
        <taxon>Pelagomonadaceae</taxon>
        <taxon>Aureococcus</taxon>
    </lineage>
</organism>
<feature type="compositionally biased region" description="Basic residues" evidence="3">
    <location>
        <begin position="540"/>
        <end position="549"/>
    </location>
</feature>
<dbReference type="Proteomes" id="UP001363151">
    <property type="component" value="Unassembled WGS sequence"/>
</dbReference>
<evidence type="ECO:0000313" key="6">
    <source>
        <dbReference type="Proteomes" id="UP001363151"/>
    </source>
</evidence>
<name>A0ABR1FPG9_AURAN</name>
<sequence>MLSLDAATAADVARTPALATFAQLDFVAGGDADDGRRGASSAAAKALAALADRGLGVAVAAPSRGATRSASGSSPTAARRRRASRTSTTARRRARRGADAAFGDRVASDCVAVWRSSGARATAASCVEIKSSTRLQCHEPTLLDALRRLRALVAPDARALAMRSTTAAATMALSPRFDADDDPRLAALEDRLVTYGCVEALGLLIDIRVSTPRPKDHEVSLAACAALGGICRAPLVTKGDGDRKQPLALVHLASRLLDRDGPLRCWGYNFLALVTISAAKRALHRPRGTSRVFEDALAEACKKAVKRVPNGDEPFAAVCVKALTTLGELGRVQSATDEADTRRLVGLLGWGVPADIWSLLGELWGFDVPCDDAFEQPPLVRHVAAEALLAFATRDDDERLWLQDVAAHGGCDDLLEILKKDVAHEAGRDAAYDLLVMLSEVDGRRHALIDAIKKRRGAVFWEKHERNLNDERALKSALRALKVEAEVAFERIQKRRDDRASRVRANPEAAARLAAAAETAEQELLELCDAEAKEREPKASKKKKKKKKAPQQPDFARQRRRRGRRGRGRRRRRRRRARRRRRRARRRRRRAGRRRRRARDAAATPLRRRRWRARPATAATRRRRRRTRPRRRATPRPRPPRTSSPSSAGAGPPRAASPWAAPRRAAARRPEPAPAPPAPSPAPEPKAAPPKGGAVVVVAPVGAAFVSARRRSASVARRARRLRAAGCFCPISMALMQEPYLATDGHTYERECIAAWLENHDTSP</sequence>
<dbReference type="SUPFAM" id="SSF57850">
    <property type="entry name" value="RING/U-box"/>
    <property type="match status" value="1"/>
</dbReference>
<dbReference type="EC" id="2.3.2.27" evidence="2"/>
<feature type="compositionally biased region" description="Basic residues" evidence="3">
    <location>
        <begin position="558"/>
        <end position="598"/>
    </location>
</feature>
<feature type="domain" description="U-box" evidence="4">
    <location>
        <begin position="722"/>
        <end position="764"/>
    </location>
</feature>
<evidence type="ECO:0000256" key="1">
    <source>
        <dbReference type="ARBA" id="ARBA00000900"/>
    </source>
</evidence>
<dbReference type="InterPro" id="IPR013083">
    <property type="entry name" value="Znf_RING/FYVE/PHD"/>
</dbReference>
<evidence type="ECO:0000259" key="4">
    <source>
        <dbReference type="PROSITE" id="PS51698"/>
    </source>
</evidence>
<feature type="compositionally biased region" description="Basic residues" evidence="3">
    <location>
        <begin position="620"/>
        <end position="639"/>
    </location>
</feature>
<feature type="region of interest" description="Disordered" evidence="3">
    <location>
        <begin position="531"/>
        <end position="691"/>
    </location>
</feature>
<dbReference type="CDD" id="cd16655">
    <property type="entry name" value="RING-Ubox_WDSUB1-like"/>
    <property type="match status" value="1"/>
</dbReference>
<feature type="compositionally biased region" description="Low complexity" evidence="3">
    <location>
        <begin position="61"/>
        <end position="77"/>
    </location>
</feature>
<proteinExistence type="predicted"/>
<protein>
    <recommendedName>
        <fullName evidence="2">RING-type E3 ubiquitin transferase</fullName>
        <ecNumber evidence="2">2.3.2.27</ecNumber>
    </recommendedName>
</protein>
<keyword evidence="6" id="KW-1185">Reference proteome</keyword>
<comment type="catalytic activity">
    <reaction evidence="1">
        <text>S-ubiquitinyl-[E2 ubiquitin-conjugating enzyme]-L-cysteine + [acceptor protein]-L-lysine = [E2 ubiquitin-conjugating enzyme]-L-cysteine + N(6)-ubiquitinyl-[acceptor protein]-L-lysine.</text>
        <dbReference type="EC" id="2.3.2.27"/>
    </reaction>
</comment>
<feature type="compositionally biased region" description="Low complexity" evidence="3">
    <location>
        <begin position="643"/>
        <end position="664"/>
    </location>
</feature>
<accession>A0ABR1FPG9</accession>
<feature type="compositionally biased region" description="Pro residues" evidence="3">
    <location>
        <begin position="672"/>
        <end position="688"/>
    </location>
</feature>
<evidence type="ECO:0000256" key="3">
    <source>
        <dbReference type="SAM" id="MobiDB-lite"/>
    </source>
</evidence>